<evidence type="ECO:0000256" key="9">
    <source>
        <dbReference type="ARBA" id="ARBA00031547"/>
    </source>
</evidence>
<keyword evidence="5" id="KW-0479">Metal-binding</keyword>
<reference evidence="11 12" key="1">
    <citation type="journal article" date="2015" name="Genome Biol. Evol.">
        <title>Comparative Genomics of a Bacterivorous Green Alga Reveals Evolutionary Causalities and Consequences of Phago-Mixotrophic Mode of Nutrition.</title>
        <authorList>
            <person name="Burns J.A."/>
            <person name="Paasch A."/>
            <person name="Narechania A."/>
            <person name="Kim E."/>
        </authorList>
    </citation>
    <scope>NUCLEOTIDE SEQUENCE [LARGE SCALE GENOMIC DNA]</scope>
    <source>
        <strain evidence="11 12">PLY_AMNH</strain>
    </source>
</reference>
<dbReference type="Proteomes" id="UP001190700">
    <property type="component" value="Unassembled WGS sequence"/>
</dbReference>
<keyword evidence="4" id="KW-0548">Nucleotidyltransferase</keyword>
<accession>A0AAE0GH90</accession>
<evidence type="ECO:0000313" key="11">
    <source>
        <dbReference type="EMBL" id="KAK3278021.1"/>
    </source>
</evidence>
<feature type="region of interest" description="Disordered" evidence="10">
    <location>
        <begin position="99"/>
        <end position="132"/>
    </location>
</feature>
<evidence type="ECO:0000256" key="10">
    <source>
        <dbReference type="SAM" id="MobiDB-lite"/>
    </source>
</evidence>
<feature type="compositionally biased region" description="Basic and acidic residues" evidence="10">
    <location>
        <begin position="56"/>
        <end position="70"/>
    </location>
</feature>
<name>A0AAE0GH90_9CHLO</name>
<keyword evidence="12" id="KW-1185">Reference proteome</keyword>
<dbReference type="InterPro" id="IPR003846">
    <property type="entry name" value="SelO"/>
</dbReference>
<evidence type="ECO:0000256" key="4">
    <source>
        <dbReference type="ARBA" id="ARBA00022695"/>
    </source>
</evidence>
<comment type="caution">
    <text evidence="11">The sequence shown here is derived from an EMBL/GenBank/DDBJ whole genome shotgun (WGS) entry which is preliminary data.</text>
</comment>
<comment type="similarity">
    <text evidence="2">Belongs to the SELO family.</text>
</comment>
<comment type="cofactor">
    <cofactor evidence="1">
        <name>Mg(2+)</name>
        <dbReference type="ChEBI" id="CHEBI:18420"/>
    </cofactor>
</comment>
<keyword evidence="7" id="KW-0067">ATP-binding</keyword>
<keyword evidence="3" id="KW-0808">Transferase</keyword>
<dbReference type="EMBL" id="LGRX02005674">
    <property type="protein sequence ID" value="KAK3278021.1"/>
    <property type="molecule type" value="Genomic_DNA"/>
</dbReference>
<organism evidence="11 12">
    <name type="scientific">Cymbomonas tetramitiformis</name>
    <dbReference type="NCBI Taxonomy" id="36881"/>
    <lineage>
        <taxon>Eukaryota</taxon>
        <taxon>Viridiplantae</taxon>
        <taxon>Chlorophyta</taxon>
        <taxon>Pyramimonadophyceae</taxon>
        <taxon>Pyramimonadales</taxon>
        <taxon>Pyramimonadaceae</taxon>
        <taxon>Cymbomonas</taxon>
    </lineage>
</organism>
<dbReference type="Pfam" id="PF02696">
    <property type="entry name" value="SelO"/>
    <property type="match status" value="1"/>
</dbReference>
<dbReference type="GO" id="GO:0005524">
    <property type="term" value="F:ATP binding"/>
    <property type="evidence" value="ECO:0007669"/>
    <property type="project" value="UniProtKB-KW"/>
</dbReference>
<keyword evidence="6" id="KW-0547">Nucleotide-binding</keyword>
<keyword evidence="8" id="KW-0460">Magnesium</keyword>
<evidence type="ECO:0000256" key="7">
    <source>
        <dbReference type="ARBA" id="ARBA00022840"/>
    </source>
</evidence>
<evidence type="ECO:0000313" key="12">
    <source>
        <dbReference type="Proteomes" id="UP001190700"/>
    </source>
</evidence>
<proteinExistence type="inferred from homology"/>
<evidence type="ECO:0000256" key="5">
    <source>
        <dbReference type="ARBA" id="ARBA00022723"/>
    </source>
</evidence>
<evidence type="ECO:0000256" key="6">
    <source>
        <dbReference type="ARBA" id="ARBA00022741"/>
    </source>
</evidence>
<evidence type="ECO:0000256" key="8">
    <source>
        <dbReference type="ARBA" id="ARBA00022842"/>
    </source>
</evidence>
<dbReference type="PANTHER" id="PTHR12153">
    <property type="entry name" value="SELENOPROTEIN O"/>
    <property type="match status" value="1"/>
</dbReference>
<gene>
    <name evidence="11" type="ORF">CYMTET_14011</name>
</gene>
<dbReference type="PANTHER" id="PTHR12153:SF15">
    <property type="entry name" value="PROTEIN ADENYLYLTRANSFERASE SELO, MITOCHONDRIAL"/>
    <property type="match status" value="1"/>
</dbReference>
<dbReference type="GO" id="GO:0046872">
    <property type="term" value="F:metal ion binding"/>
    <property type="evidence" value="ECO:0007669"/>
    <property type="project" value="UniProtKB-KW"/>
</dbReference>
<dbReference type="NCBIfam" id="NF000658">
    <property type="entry name" value="PRK00029.1"/>
    <property type="match status" value="1"/>
</dbReference>
<feature type="compositionally biased region" description="Polar residues" evidence="10">
    <location>
        <begin position="99"/>
        <end position="122"/>
    </location>
</feature>
<dbReference type="HAMAP" id="MF_00692">
    <property type="entry name" value="SelO"/>
    <property type="match status" value="1"/>
</dbReference>
<evidence type="ECO:0000256" key="3">
    <source>
        <dbReference type="ARBA" id="ARBA00022679"/>
    </source>
</evidence>
<sequence>MYGVTGDGSCVCTQPDLRGTSTCAAGSPVAKDLLRWYPTWNLAAQSTRAGPAESGIQRDDKTKAANRDSSEEGSCTFAMAAVETPVAAGPLEGLVIRSSRTAESMPRDTSSSRTPRTVTGATASPAMPTPLRSNPSLLAASLPVLDLLGLRRTEAEREEFAAVFSGCGLLQGMDPVAYAYGGHQFGHWAGQLGDGRAITLGEVVRPNGAAWELQLKGAGRTAFSRGGDGRAVLRSSIREFLASEAMHALGVPTTRSLAIVTSNDDVVRDQFYDGNVEAEKAAVVTRVAPSGSWLRIGTFELQAHRRDLPVLRKLAEHAMELLLPPGTPHQAGELLTWVTRQTAELVARWQAVGFVHGVLNTDNFSIFGITIDYGPFAFLDWYDPAFVPNTSDDESRYAFDQQPQAAHWSLERLLEALQLVDASLDPSHTAAFWPRYTECHLARMLEKLGAHDDRGRDDECAVAAPHTQIASSAAVVRGLLEAMAATSADYSRTFVLLAEHPVCNPTSLTATEQQGEDEEGAAVSGDATDALLSALRGVSNVDDATWHAHAGGWQKWLAAYCELLTTLGVPGKERKERMMRVNPRYVLRNHLAHVAIEEAKTGNFTEVQALLRALSQPFMHRAEFSRFEELPPKWAHQRGIRQLSCSS</sequence>
<dbReference type="AlphaFoldDB" id="A0AAE0GH90"/>
<feature type="region of interest" description="Disordered" evidence="10">
    <location>
        <begin position="47"/>
        <end position="72"/>
    </location>
</feature>
<evidence type="ECO:0000256" key="1">
    <source>
        <dbReference type="ARBA" id="ARBA00001946"/>
    </source>
</evidence>
<dbReference type="GO" id="GO:0016779">
    <property type="term" value="F:nucleotidyltransferase activity"/>
    <property type="evidence" value="ECO:0007669"/>
    <property type="project" value="UniProtKB-KW"/>
</dbReference>
<protein>
    <recommendedName>
        <fullName evidence="9">Selenoprotein O</fullName>
    </recommendedName>
</protein>
<evidence type="ECO:0000256" key="2">
    <source>
        <dbReference type="ARBA" id="ARBA00009747"/>
    </source>
</evidence>